<feature type="non-terminal residue" evidence="1">
    <location>
        <position position="1"/>
    </location>
</feature>
<sequence length="67" mass="7658">APVAFRRHFGPLMGMSFLEFRYTKPFFQKNCFFCGAWKPTEVHFCGFSSLMNTGDLTCGVNLQRKVG</sequence>
<gene>
    <name evidence="1" type="ORF">ACM44_08655</name>
</gene>
<name>A0A0J7IYD6_9FLAO</name>
<evidence type="ECO:0000313" key="2">
    <source>
        <dbReference type="Proteomes" id="UP000035900"/>
    </source>
</evidence>
<accession>A0A0J7IYD6</accession>
<reference evidence="1 2" key="1">
    <citation type="journal article" date="2004" name="Int. J. Syst. Evol. Microbiol.">
        <title>Kaistella koreensis gen. nov., sp. nov., a novel member of the Chryseobacterium-Bergeyella-Riemerella branch.</title>
        <authorList>
            <person name="Kim M.K."/>
            <person name="Im W.T."/>
            <person name="Shin Y.K."/>
            <person name="Lim J.H."/>
            <person name="Kim S.H."/>
            <person name="Lee B.C."/>
            <person name="Park M.Y."/>
            <person name="Lee K.Y."/>
            <person name="Lee S.T."/>
        </authorList>
    </citation>
    <scope>NUCLEOTIDE SEQUENCE [LARGE SCALE GENOMIC DNA]</scope>
    <source>
        <strain evidence="1 2">CCUG 49689</strain>
    </source>
</reference>
<organism evidence="1 2">
    <name type="scientific">Chryseobacterium koreense CCUG 49689</name>
    <dbReference type="NCBI Taxonomy" id="1304281"/>
    <lineage>
        <taxon>Bacteria</taxon>
        <taxon>Pseudomonadati</taxon>
        <taxon>Bacteroidota</taxon>
        <taxon>Flavobacteriia</taxon>
        <taxon>Flavobacteriales</taxon>
        <taxon>Weeksellaceae</taxon>
        <taxon>Chryseobacterium group</taxon>
        <taxon>Chryseobacterium</taxon>
    </lineage>
</organism>
<dbReference type="EMBL" id="LFNG01000011">
    <property type="protein sequence ID" value="KMQ71012.1"/>
    <property type="molecule type" value="Genomic_DNA"/>
</dbReference>
<keyword evidence="2" id="KW-1185">Reference proteome</keyword>
<proteinExistence type="predicted"/>
<evidence type="ECO:0000313" key="1">
    <source>
        <dbReference type="EMBL" id="KMQ71012.1"/>
    </source>
</evidence>
<protein>
    <submittedName>
        <fullName evidence="1">Uncharacterized protein</fullName>
    </submittedName>
</protein>
<dbReference type="Proteomes" id="UP000035900">
    <property type="component" value="Unassembled WGS sequence"/>
</dbReference>
<comment type="caution">
    <text evidence="1">The sequence shown here is derived from an EMBL/GenBank/DDBJ whole genome shotgun (WGS) entry which is preliminary data.</text>
</comment>
<dbReference type="RefSeq" id="WP_048499644.1">
    <property type="nucleotide sequence ID" value="NZ_LFNG01000011.1"/>
</dbReference>
<dbReference type="AlphaFoldDB" id="A0A0J7IYD6"/>